<keyword evidence="3" id="KW-0270">Exopolysaccharide synthesis</keyword>
<dbReference type="Pfam" id="PF17101">
    <property type="entry name" value="Stealth_CR1"/>
    <property type="match status" value="1"/>
</dbReference>
<dbReference type="AlphaFoldDB" id="A0ABD7IKF2"/>
<dbReference type="EMBL" id="RDCJ01000121">
    <property type="protein sequence ID" value="RMW41890.1"/>
    <property type="molecule type" value="Genomic_DNA"/>
</dbReference>
<evidence type="ECO:0000259" key="5">
    <source>
        <dbReference type="Pfam" id="PF17101"/>
    </source>
</evidence>
<dbReference type="Pfam" id="PF11380">
    <property type="entry name" value="Stealth_CR2"/>
    <property type="match status" value="1"/>
</dbReference>
<dbReference type="InterPro" id="IPR031358">
    <property type="entry name" value="Stealth_CR1"/>
</dbReference>
<dbReference type="GO" id="GO:0016740">
    <property type="term" value="F:transferase activity"/>
    <property type="evidence" value="ECO:0007669"/>
    <property type="project" value="UniProtKB-KW"/>
</dbReference>
<evidence type="ECO:0000256" key="1">
    <source>
        <dbReference type="ARBA" id="ARBA00007583"/>
    </source>
</evidence>
<evidence type="ECO:0000313" key="6">
    <source>
        <dbReference type="EMBL" id="RMW41890.1"/>
    </source>
</evidence>
<comment type="similarity">
    <text evidence="1">Belongs to the stealth family.</text>
</comment>
<protein>
    <submittedName>
        <fullName evidence="6">Capsule biosynthesis protein CapC</fullName>
    </submittedName>
</protein>
<keyword evidence="2" id="KW-0808">Transferase</keyword>
<organism evidence="6 7">
    <name type="scientific">Lactiplantibacillus pentosus</name>
    <name type="common">Lactobacillus pentosus</name>
    <dbReference type="NCBI Taxonomy" id="1589"/>
    <lineage>
        <taxon>Bacteria</taxon>
        <taxon>Bacillati</taxon>
        <taxon>Bacillota</taxon>
        <taxon>Bacilli</taxon>
        <taxon>Lactobacillales</taxon>
        <taxon>Lactobacillaceae</taxon>
        <taxon>Lactiplantibacillus</taxon>
    </lineage>
</organism>
<proteinExistence type="inferred from homology"/>
<evidence type="ECO:0000256" key="3">
    <source>
        <dbReference type="ARBA" id="ARBA00023169"/>
    </source>
</evidence>
<dbReference type="InterPro" id="IPR047141">
    <property type="entry name" value="Stealth"/>
</dbReference>
<evidence type="ECO:0000313" key="7">
    <source>
        <dbReference type="Proteomes" id="UP000276249"/>
    </source>
</evidence>
<evidence type="ECO:0000256" key="2">
    <source>
        <dbReference type="ARBA" id="ARBA00022679"/>
    </source>
</evidence>
<feature type="domain" description="Stealth protein CR2 conserved region 2" evidence="4">
    <location>
        <begin position="42"/>
        <end position="142"/>
    </location>
</feature>
<dbReference type="PANTHER" id="PTHR24045:SF0">
    <property type="entry name" value="N-ACETYLGLUCOSAMINE-1-PHOSPHOTRANSFERASE SUBUNITS ALPHA_BETA"/>
    <property type="match status" value="1"/>
</dbReference>
<reference evidence="6 7" key="1">
    <citation type="submission" date="2018-10" db="EMBL/GenBank/DDBJ databases">
        <title>Genome sequences of five Lactobacillus pentosus strains isolated from brines of traditionally fermented spanish-style green table olives and differences between them.</title>
        <authorList>
            <person name="Jimenez Diaz R."/>
        </authorList>
    </citation>
    <scope>NUCLEOTIDE SEQUENCE [LARGE SCALE GENOMIC DNA]</scope>
    <source>
        <strain evidence="6 7">IG10</strain>
    </source>
</reference>
<dbReference type="Proteomes" id="UP000276249">
    <property type="component" value="Unassembled WGS sequence"/>
</dbReference>
<gene>
    <name evidence="6" type="ORF">D6U18_17710</name>
</gene>
<dbReference type="GO" id="GO:0000271">
    <property type="term" value="P:polysaccharide biosynthetic process"/>
    <property type="evidence" value="ECO:0007669"/>
    <property type="project" value="UniProtKB-KW"/>
</dbReference>
<comment type="caution">
    <text evidence="6">The sequence shown here is derived from an EMBL/GenBank/DDBJ whole genome shotgun (WGS) entry which is preliminary data.</text>
</comment>
<name>A0ABD7IKF2_LACPE</name>
<feature type="domain" description="Stealth protein CR1 conserved region 1" evidence="5">
    <location>
        <begin position="6"/>
        <end position="32"/>
    </location>
</feature>
<dbReference type="InterPro" id="IPR021520">
    <property type="entry name" value="Stealth_CR2"/>
</dbReference>
<dbReference type="PANTHER" id="PTHR24045">
    <property type="match status" value="1"/>
</dbReference>
<evidence type="ECO:0000259" key="4">
    <source>
        <dbReference type="Pfam" id="PF11380"/>
    </source>
</evidence>
<sequence length="330" mass="38864">MDCLDKIDFVISWVDSADPEWQQKKQAYSGKKVVNSSNGDERFRDYGTLRYLLRSIERYANWVNHIYLVTDHQRPSWLSTTNSRLTVIDHQEIIPSTALPTFNSNAIDFCLDQIPGLSEQFVYFNDDCLINKDVSPTDFFKDGLPRDFRIYSRLIPNSDFDFLLFNNILCINQWLKGRRQSFSGMLSRNYGLRGNIKNLIQIVRNGARVSNYVLYHNAYSFTKSEYRAAREMWQQRITQTVNHRFRTRDDVTIYLLRYFRLEKGAFAPRSPKFDAYYTLNQTHALINELAHSKHHLVCVNDADTTDYAQKKTELVRALDEKFAQHSDFER</sequence>
<accession>A0ABD7IKF2</accession>